<feature type="region of interest" description="Disordered" evidence="2">
    <location>
        <begin position="278"/>
        <end position="317"/>
    </location>
</feature>
<feature type="region of interest" description="Disordered" evidence="2">
    <location>
        <begin position="65"/>
        <end position="116"/>
    </location>
</feature>
<dbReference type="SUPFAM" id="SSF46785">
    <property type="entry name" value="Winged helix' DNA-binding domain"/>
    <property type="match status" value="1"/>
</dbReference>
<evidence type="ECO:0000256" key="2">
    <source>
        <dbReference type="SAM" id="MobiDB-lite"/>
    </source>
</evidence>
<keyword evidence="1" id="KW-0238">DNA-binding</keyword>
<organism evidence="4 5">
    <name type="scientific">Marchantia polymorpha</name>
    <name type="common">Common liverwort</name>
    <name type="synonym">Marchantia aquatica</name>
    <dbReference type="NCBI Taxonomy" id="3197"/>
    <lineage>
        <taxon>Eukaryota</taxon>
        <taxon>Viridiplantae</taxon>
        <taxon>Streptophyta</taxon>
        <taxon>Embryophyta</taxon>
        <taxon>Marchantiophyta</taxon>
        <taxon>Marchantiopsida</taxon>
        <taxon>Marchantiidae</taxon>
        <taxon>Marchantiales</taxon>
        <taxon>Marchantiaceae</taxon>
        <taxon>Marchantia</taxon>
    </lineage>
</organism>
<keyword evidence="5" id="KW-1185">Reference proteome</keyword>
<comment type="subcellular location">
    <subcellularLocation>
        <location evidence="1">Nucleus</location>
    </subcellularLocation>
</comment>
<evidence type="ECO:0000313" key="4">
    <source>
        <dbReference type="EMBL" id="PTQ30369.1"/>
    </source>
</evidence>
<sequence>MDFIRFSCRLKYTRLHLTTGLNVDDIQGRSTALDSLVHDGNHKFPASSGRQACARRNNGLRPRVRRKLSRYSPESIRSEGKKDHTVVGGKSSSSESATLGSAPDNDHDVKLPQDPEDTEVIQFVGGSGTQGYQRRDSGRLGGRLKANNLSNLAAKVQTKLSHGSYCNLIELATEIHLEAKEKHNTTMRRIYDVVNVTEAVGCVERYVISRCGKKLKQGSKGSQVSGSLIRWCNSPSNDCGNAKAVAERLRNNLNEKEEELKSLAEEVELLESLMRHRQEKGISAEGSPKSIKDSQTSESLEDSEHFSNQPPASKPHGISVPFYILKTSKESDDTNFEICTYTDKFGKEYQVALSSDHQFQQIQWNWVVKEVLSSSDSDFSSNC</sequence>
<dbReference type="SMART" id="SM01372">
    <property type="entry name" value="E2F_TDP"/>
    <property type="match status" value="1"/>
</dbReference>
<reference evidence="5" key="1">
    <citation type="journal article" date="2017" name="Cell">
        <title>Insights into land plant evolution garnered from the Marchantia polymorpha genome.</title>
        <authorList>
            <person name="Bowman J.L."/>
            <person name="Kohchi T."/>
            <person name="Yamato K.T."/>
            <person name="Jenkins J."/>
            <person name="Shu S."/>
            <person name="Ishizaki K."/>
            <person name="Yamaoka S."/>
            <person name="Nishihama R."/>
            <person name="Nakamura Y."/>
            <person name="Berger F."/>
            <person name="Adam C."/>
            <person name="Aki S.S."/>
            <person name="Althoff F."/>
            <person name="Araki T."/>
            <person name="Arteaga-Vazquez M.A."/>
            <person name="Balasubrmanian S."/>
            <person name="Barry K."/>
            <person name="Bauer D."/>
            <person name="Boehm C.R."/>
            <person name="Briginshaw L."/>
            <person name="Caballero-Perez J."/>
            <person name="Catarino B."/>
            <person name="Chen F."/>
            <person name="Chiyoda S."/>
            <person name="Chovatia M."/>
            <person name="Davies K.M."/>
            <person name="Delmans M."/>
            <person name="Demura T."/>
            <person name="Dierschke T."/>
            <person name="Dolan L."/>
            <person name="Dorantes-Acosta A.E."/>
            <person name="Eklund D.M."/>
            <person name="Florent S.N."/>
            <person name="Flores-Sandoval E."/>
            <person name="Fujiyama A."/>
            <person name="Fukuzawa H."/>
            <person name="Galik B."/>
            <person name="Grimanelli D."/>
            <person name="Grimwood J."/>
            <person name="Grossniklaus U."/>
            <person name="Hamada T."/>
            <person name="Haseloff J."/>
            <person name="Hetherington A.J."/>
            <person name="Higo A."/>
            <person name="Hirakawa Y."/>
            <person name="Hundley H.N."/>
            <person name="Ikeda Y."/>
            <person name="Inoue K."/>
            <person name="Inoue S.I."/>
            <person name="Ishida S."/>
            <person name="Jia Q."/>
            <person name="Kakita M."/>
            <person name="Kanazawa T."/>
            <person name="Kawai Y."/>
            <person name="Kawashima T."/>
            <person name="Kennedy M."/>
            <person name="Kinose K."/>
            <person name="Kinoshita T."/>
            <person name="Kohara Y."/>
            <person name="Koide E."/>
            <person name="Komatsu K."/>
            <person name="Kopischke S."/>
            <person name="Kubo M."/>
            <person name="Kyozuka J."/>
            <person name="Lagercrantz U."/>
            <person name="Lin S.S."/>
            <person name="Lindquist E."/>
            <person name="Lipzen A.M."/>
            <person name="Lu C.W."/>
            <person name="De Luna E."/>
            <person name="Martienssen R.A."/>
            <person name="Minamino N."/>
            <person name="Mizutani M."/>
            <person name="Mizutani M."/>
            <person name="Mochizuki N."/>
            <person name="Monte I."/>
            <person name="Mosher R."/>
            <person name="Nagasaki H."/>
            <person name="Nakagami H."/>
            <person name="Naramoto S."/>
            <person name="Nishitani K."/>
            <person name="Ohtani M."/>
            <person name="Okamoto T."/>
            <person name="Okumura M."/>
            <person name="Phillips J."/>
            <person name="Pollak B."/>
            <person name="Reinders A."/>
            <person name="Rovekamp M."/>
            <person name="Sano R."/>
            <person name="Sawa S."/>
            <person name="Schmid M.W."/>
            <person name="Shirakawa M."/>
            <person name="Solano R."/>
            <person name="Spunde A."/>
            <person name="Suetsugu N."/>
            <person name="Sugano S."/>
            <person name="Sugiyama A."/>
            <person name="Sun R."/>
            <person name="Suzuki Y."/>
            <person name="Takenaka M."/>
            <person name="Takezawa D."/>
            <person name="Tomogane H."/>
            <person name="Tsuzuki M."/>
            <person name="Ueda T."/>
            <person name="Umeda M."/>
            <person name="Ward J.M."/>
            <person name="Watanabe Y."/>
            <person name="Yazaki K."/>
            <person name="Yokoyama R."/>
            <person name="Yoshitake Y."/>
            <person name="Yotsui I."/>
            <person name="Zachgo S."/>
            <person name="Schmutz J."/>
        </authorList>
    </citation>
    <scope>NUCLEOTIDE SEQUENCE [LARGE SCALE GENOMIC DNA]</scope>
    <source>
        <strain evidence="5">Tak-1</strain>
    </source>
</reference>
<keyword evidence="1" id="KW-0805">Transcription regulation</keyword>
<name>A0A2R6W963_MARPO</name>
<dbReference type="Pfam" id="PF02319">
    <property type="entry name" value="WHD_E2F_TDP"/>
    <property type="match status" value="1"/>
</dbReference>
<feature type="domain" description="E2F/DP family winged-helix DNA-binding" evidence="3">
    <location>
        <begin position="144"/>
        <end position="233"/>
    </location>
</feature>
<keyword evidence="1" id="KW-0539">Nucleus</keyword>
<gene>
    <name evidence="4" type="ORF">MARPO_0125s0019</name>
</gene>
<accession>A0A2R6W963</accession>
<dbReference type="OrthoDB" id="1933581at2759"/>
<dbReference type="GO" id="GO:0006355">
    <property type="term" value="P:regulation of DNA-templated transcription"/>
    <property type="evidence" value="ECO:0007669"/>
    <property type="project" value="InterPro"/>
</dbReference>
<dbReference type="Gramene" id="Mp4g06740.1">
    <property type="protein sequence ID" value="Mp4g06740.1.cds"/>
    <property type="gene ID" value="Mp4g06740"/>
</dbReference>
<evidence type="ECO:0000259" key="3">
    <source>
        <dbReference type="SMART" id="SM01372"/>
    </source>
</evidence>
<comment type="similarity">
    <text evidence="1">Belongs to the E2F/DP family.</text>
</comment>
<dbReference type="EMBL" id="KZ772797">
    <property type="protein sequence ID" value="PTQ30369.1"/>
    <property type="molecule type" value="Genomic_DNA"/>
</dbReference>
<evidence type="ECO:0000256" key="1">
    <source>
        <dbReference type="RuleBase" id="RU003796"/>
    </source>
</evidence>
<evidence type="ECO:0000313" key="5">
    <source>
        <dbReference type="Proteomes" id="UP000244005"/>
    </source>
</evidence>
<feature type="compositionally biased region" description="Basic and acidic residues" evidence="2">
    <location>
        <begin position="104"/>
        <end position="113"/>
    </location>
</feature>
<protein>
    <recommendedName>
        <fullName evidence="3">E2F/DP family winged-helix DNA-binding domain-containing protein</fullName>
    </recommendedName>
</protein>
<dbReference type="GO" id="GO:0005667">
    <property type="term" value="C:transcription regulator complex"/>
    <property type="evidence" value="ECO:0007669"/>
    <property type="project" value="InterPro"/>
</dbReference>
<proteinExistence type="inferred from homology"/>
<dbReference type="GO" id="GO:0003677">
    <property type="term" value="F:DNA binding"/>
    <property type="evidence" value="ECO:0007669"/>
    <property type="project" value="UniProtKB-KW"/>
</dbReference>
<dbReference type="AlphaFoldDB" id="A0A2R6W963"/>
<keyword evidence="1" id="KW-0804">Transcription</keyword>
<dbReference type="InterPro" id="IPR036390">
    <property type="entry name" value="WH_DNA-bd_sf"/>
</dbReference>
<dbReference type="GO" id="GO:0005634">
    <property type="term" value="C:nucleus"/>
    <property type="evidence" value="ECO:0007669"/>
    <property type="project" value="UniProtKB-SubCell"/>
</dbReference>
<dbReference type="Proteomes" id="UP000244005">
    <property type="component" value="Unassembled WGS sequence"/>
</dbReference>
<dbReference type="InterPro" id="IPR003316">
    <property type="entry name" value="E2F_WHTH_DNA-bd_dom"/>
</dbReference>
<feature type="compositionally biased region" description="Basic and acidic residues" evidence="2">
    <location>
        <begin position="76"/>
        <end position="85"/>
    </location>
</feature>